<dbReference type="InterPro" id="IPR046950">
    <property type="entry name" value="DNA-dir_Rpol_C_phage-type"/>
</dbReference>
<dbReference type="Proteomes" id="UP000683000">
    <property type="component" value="Unassembled WGS sequence"/>
</dbReference>
<gene>
    <name evidence="2" type="ORF">JVT61DRAFT_9599</name>
</gene>
<comment type="caution">
    <text evidence="2">The sequence shown here is derived from an EMBL/GenBank/DDBJ whole genome shotgun (WGS) entry which is preliminary data.</text>
</comment>
<reference evidence="2" key="1">
    <citation type="submission" date="2021-03" db="EMBL/GenBank/DDBJ databases">
        <title>Evolutionary innovations through gain and loss of genes in the ectomycorrhizal Boletales.</title>
        <authorList>
            <person name="Wu G."/>
            <person name="Miyauchi S."/>
            <person name="Morin E."/>
            <person name="Yang Z.-L."/>
            <person name="Xu J."/>
            <person name="Martin F.M."/>
        </authorList>
    </citation>
    <scope>NUCLEOTIDE SEQUENCE</scope>
    <source>
        <strain evidence="2">BR01</strain>
    </source>
</reference>
<dbReference type="OrthoDB" id="3011820at2759"/>
<name>A0A8I2YHD2_9AGAM</name>
<evidence type="ECO:0000313" key="3">
    <source>
        <dbReference type="Proteomes" id="UP000683000"/>
    </source>
</evidence>
<accession>A0A8I2YHD2</accession>
<protein>
    <recommendedName>
        <fullName evidence="1">DNA-directed RNA polymerase C-terminal domain-containing protein</fullName>
    </recommendedName>
</protein>
<organism evidence="2 3">
    <name type="scientific">Boletus reticuloceps</name>
    <dbReference type="NCBI Taxonomy" id="495285"/>
    <lineage>
        <taxon>Eukaryota</taxon>
        <taxon>Fungi</taxon>
        <taxon>Dikarya</taxon>
        <taxon>Basidiomycota</taxon>
        <taxon>Agaricomycotina</taxon>
        <taxon>Agaricomycetes</taxon>
        <taxon>Agaricomycetidae</taxon>
        <taxon>Boletales</taxon>
        <taxon>Boletineae</taxon>
        <taxon>Boletaceae</taxon>
        <taxon>Boletoideae</taxon>
        <taxon>Boletus</taxon>
    </lineage>
</organism>
<keyword evidence="3" id="KW-1185">Reference proteome</keyword>
<proteinExistence type="predicted"/>
<sequence>MSEVIRDTFITLHSSDILHKLEAEFWERYTNHFVSLSAIRKETTLKMLLDAGCHISASRDVAVELK</sequence>
<dbReference type="AlphaFoldDB" id="A0A8I2YHD2"/>
<evidence type="ECO:0000313" key="2">
    <source>
        <dbReference type="EMBL" id="KAG6371383.1"/>
    </source>
</evidence>
<dbReference type="EMBL" id="JAGFBS010000035">
    <property type="protein sequence ID" value="KAG6371383.1"/>
    <property type="molecule type" value="Genomic_DNA"/>
</dbReference>
<evidence type="ECO:0000259" key="1">
    <source>
        <dbReference type="Pfam" id="PF00940"/>
    </source>
</evidence>
<dbReference type="Pfam" id="PF00940">
    <property type="entry name" value="RNA_pol"/>
    <property type="match status" value="1"/>
</dbReference>
<feature type="domain" description="DNA-directed RNA polymerase C-terminal" evidence="1">
    <location>
        <begin position="1"/>
        <end position="44"/>
    </location>
</feature>